<feature type="compositionally biased region" description="Pro residues" evidence="1">
    <location>
        <begin position="16"/>
        <end position="28"/>
    </location>
</feature>
<accession>A0A9Q0MCB8</accession>
<dbReference type="Pfam" id="PF17906">
    <property type="entry name" value="HTH_48"/>
    <property type="match status" value="1"/>
</dbReference>
<evidence type="ECO:0000313" key="3">
    <source>
        <dbReference type="EMBL" id="KAJ6223094.1"/>
    </source>
</evidence>
<dbReference type="Gene3D" id="1.10.10.1450">
    <property type="match status" value="1"/>
</dbReference>
<evidence type="ECO:0000256" key="1">
    <source>
        <dbReference type="SAM" id="MobiDB-lite"/>
    </source>
</evidence>
<comment type="caution">
    <text evidence="3">The sequence shown here is derived from an EMBL/GenBank/DDBJ whole genome shotgun (WGS) entry which is preliminary data.</text>
</comment>
<dbReference type="InterPro" id="IPR041426">
    <property type="entry name" value="Mos1_HTH"/>
</dbReference>
<dbReference type="Proteomes" id="UP001142055">
    <property type="component" value="Chromosome 1"/>
</dbReference>
<gene>
    <name evidence="3" type="ORF">RDWZM_001639</name>
</gene>
<reference evidence="3" key="1">
    <citation type="submission" date="2022-12" db="EMBL/GenBank/DDBJ databases">
        <title>Genome assemblies of Blomia tropicalis.</title>
        <authorList>
            <person name="Cui Y."/>
        </authorList>
    </citation>
    <scope>NUCLEOTIDE SEQUENCE</scope>
    <source>
        <tissue evidence="3">Adult mites</tissue>
    </source>
</reference>
<keyword evidence="4" id="KW-1185">Reference proteome</keyword>
<sequence>MMSNLVDLDHNHNPRLGPPPPPLPPPPLANTIAAPAAAITSSTSMQIAQTPLTEESFCRHVAYHCFREQRSLEDSFVHLLQVYGDGFVTLAQIESWFNEFRTLNISYFNGHNLIGNQLPPPTLAPPPTLPSTPISTNGFYDYHQTNNSFESFFNDEEEENPPLTNGDEDNLSQYSLNFSSLEDIDSSNLNMNQFQRPTTTMMDSSFGISPIGSPNDPTMTMLTMTGHNDNNRQTIVDQSNCPTTTNVNSTTTSKFGVMKKARKITEEQVDEFIRLNPNASSKQIEEYFQLDSNTMSKRMRRLNYWFDHNRNCCWVKKELLTDEKLFQFVESSGGTASARKVAEKFKIGRGLATKRLKALGLFNLKKSKLPKNGYLVSPSTTTITAVINTTNPIVSSI</sequence>
<proteinExistence type="predicted"/>
<name>A0A9Q0MCB8_BLOTA</name>
<feature type="region of interest" description="Disordered" evidence="1">
    <location>
        <begin position="11"/>
        <end position="30"/>
    </location>
</feature>
<feature type="domain" description="Mos1 transposase HTH" evidence="2">
    <location>
        <begin position="58"/>
        <end position="101"/>
    </location>
</feature>
<organism evidence="3 4">
    <name type="scientific">Blomia tropicalis</name>
    <name type="common">Mite</name>
    <dbReference type="NCBI Taxonomy" id="40697"/>
    <lineage>
        <taxon>Eukaryota</taxon>
        <taxon>Metazoa</taxon>
        <taxon>Ecdysozoa</taxon>
        <taxon>Arthropoda</taxon>
        <taxon>Chelicerata</taxon>
        <taxon>Arachnida</taxon>
        <taxon>Acari</taxon>
        <taxon>Acariformes</taxon>
        <taxon>Sarcoptiformes</taxon>
        <taxon>Astigmata</taxon>
        <taxon>Glycyphagoidea</taxon>
        <taxon>Echimyopodidae</taxon>
        <taxon>Blomia</taxon>
    </lineage>
</organism>
<dbReference type="EMBL" id="JAPWDV010000001">
    <property type="protein sequence ID" value="KAJ6223094.1"/>
    <property type="molecule type" value="Genomic_DNA"/>
</dbReference>
<protein>
    <recommendedName>
        <fullName evidence="2">Mos1 transposase HTH domain-containing protein</fullName>
    </recommendedName>
</protein>
<evidence type="ECO:0000259" key="2">
    <source>
        <dbReference type="Pfam" id="PF17906"/>
    </source>
</evidence>
<dbReference type="AlphaFoldDB" id="A0A9Q0MCB8"/>
<evidence type="ECO:0000313" key="4">
    <source>
        <dbReference type="Proteomes" id="UP001142055"/>
    </source>
</evidence>